<accession>A0A6J6ESV1</accession>
<organism evidence="1">
    <name type="scientific">freshwater metagenome</name>
    <dbReference type="NCBI Taxonomy" id="449393"/>
    <lineage>
        <taxon>unclassified sequences</taxon>
        <taxon>metagenomes</taxon>
        <taxon>ecological metagenomes</taxon>
    </lineage>
</organism>
<dbReference type="Pfam" id="PF00480">
    <property type="entry name" value="ROK"/>
    <property type="match status" value="1"/>
</dbReference>
<dbReference type="InterPro" id="IPR043129">
    <property type="entry name" value="ATPase_NBD"/>
</dbReference>
<dbReference type="SUPFAM" id="SSF53067">
    <property type="entry name" value="Actin-like ATPase domain"/>
    <property type="match status" value="1"/>
</dbReference>
<dbReference type="Gene3D" id="3.30.420.40">
    <property type="match status" value="2"/>
</dbReference>
<dbReference type="InterPro" id="IPR000600">
    <property type="entry name" value="ROK"/>
</dbReference>
<reference evidence="1" key="1">
    <citation type="submission" date="2020-05" db="EMBL/GenBank/DDBJ databases">
        <authorList>
            <person name="Chiriac C."/>
            <person name="Salcher M."/>
            <person name="Ghai R."/>
            <person name="Kavagutti S V."/>
        </authorList>
    </citation>
    <scope>NUCLEOTIDE SEQUENCE</scope>
</reference>
<sequence length="252" mass="27297">MINWPADTLTLAIDIGGLGIKASVINKDGEMVCERIRMETPYPSHPEGFSQIVADFVKDLPKANRASVGFPGLVRNGVVVMVPSLSRLVKDGPKDPGLVQAWKGFDLQTEMTKALGMPTKVANDADIQGAAVIKGEGLEFVMTLGTGVGTALFQNGVLLPHLELGHAPFRQSEEFEEQIGNAARERIGVERWTKRVIKAIAKYDQFLYYDHCYVGGGNAKHIKGLDLGPKVTRVSNKAGLLGGSRIWDLEAS</sequence>
<proteinExistence type="predicted"/>
<name>A0A6J6ESV1_9ZZZZ</name>
<dbReference type="EMBL" id="CAEZTU010000036">
    <property type="protein sequence ID" value="CAB4579611.1"/>
    <property type="molecule type" value="Genomic_DNA"/>
</dbReference>
<dbReference type="PANTHER" id="PTHR18964">
    <property type="entry name" value="ROK (REPRESSOR, ORF, KINASE) FAMILY"/>
    <property type="match status" value="1"/>
</dbReference>
<dbReference type="AlphaFoldDB" id="A0A6J6ESV1"/>
<evidence type="ECO:0000313" key="1">
    <source>
        <dbReference type="EMBL" id="CAB4579611.1"/>
    </source>
</evidence>
<gene>
    <name evidence="1" type="ORF">UFOPK1740_00817</name>
</gene>
<protein>
    <submittedName>
        <fullName evidence="1">Unannotated protein</fullName>
    </submittedName>
</protein>